<dbReference type="PaxDb" id="10029-XP_007624652.1"/>
<feature type="region of interest" description="Disordered" evidence="1">
    <location>
        <begin position="111"/>
        <end position="164"/>
    </location>
</feature>
<feature type="compositionally biased region" description="Polar residues" evidence="1">
    <location>
        <begin position="138"/>
        <end position="150"/>
    </location>
</feature>
<sequence>MPPNPGSCLVAGFAPCSQRNTLMTTPPNASPKLHDLSSTAYTKSLTSPGHSGHLGLQPPASEVPTMQEVPRPLALQPNSPEQPPPARLQPQVSPHLNSSCSLGCQQVLCPNSPSSPLPSAAHEPTCLQPSALPPDVGHQQQQLQKIQRNESPAALPEVHENTDHSLAPIPVVIKQEPEELDQLYLDDVNEIIRNDLSSTNPHS</sequence>
<name>G3HCQ9_CRIGR</name>
<feature type="region of interest" description="Disordered" evidence="1">
    <location>
        <begin position="19"/>
        <end position="98"/>
    </location>
</feature>
<proteinExistence type="predicted"/>
<reference evidence="3" key="1">
    <citation type="journal article" date="2011" name="Nat. Biotechnol.">
        <title>The genomic sequence of the Chinese hamster ovary (CHO)-K1 cell line.</title>
        <authorList>
            <person name="Xu X."/>
            <person name="Nagarajan H."/>
            <person name="Lewis N.E."/>
            <person name="Pan S."/>
            <person name="Cai Z."/>
            <person name="Liu X."/>
            <person name="Chen W."/>
            <person name="Xie M."/>
            <person name="Wang W."/>
            <person name="Hammond S."/>
            <person name="Andersen M.R."/>
            <person name="Neff N."/>
            <person name="Passarelli B."/>
            <person name="Koh W."/>
            <person name="Fan H.C."/>
            <person name="Wang J."/>
            <person name="Gui Y."/>
            <person name="Lee K.H."/>
            <person name="Betenbaugh M.J."/>
            <person name="Quake S.R."/>
            <person name="Famili I."/>
            <person name="Palsson B.O."/>
            <person name="Wang J."/>
        </authorList>
    </citation>
    <scope>NUCLEOTIDE SEQUENCE [LARGE SCALE GENOMIC DNA]</scope>
    <source>
        <strain evidence="3">CHO K1 cell line</strain>
    </source>
</reference>
<evidence type="ECO:0000256" key="1">
    <source>
        <dbReference type="SAM" id="MobiDB-lite"/>
    </source>
</evidence>
<dbReference type="AlphaFoldDB" id="G3HCQ9"/>
<evidence type="ECO:0000313" key="3">
    <source>
        <dbReference type="Proteomes" id="UP000001075"/>
    </source>
</evidence>
<evidence type="ECO:0000313" key="2">
    <source>
        <dbReference type="EMBL" id="EGV98972.1"/>
    </source>
</evidence>
<protein>
    <submittedName>
        <fullName evidence="2">Nuclear factor of activated T-cells, cytoplasmic 1</fullName>
    </submittedName>
</protein>
<dbReference type="EMBL" id="JH000284">
    <property type="protein sequence ID" value="EGV98972.1"/>
    <property type="molecule type" value="Genomic_DNA"/>
</dbReference>
<dbReference type="STRING" id="10029.G3HCQ9"/>
<organism evidence="2 3">
    <name type="scientific">Cricetulus griseus</name>
    <name type="common">Chinese hamster</name>
    <name type="synonym">Cricetulus barabensis griseus</name>
    <dbReference type="NCBI Taxonomy" id="10029"/>
    <lineage>
        <taxon>Eukaryota</taxon>
        <taxon>Metazoa</taxon>
        <taxon>Chordata</taxon>
        <taxon>Craniata</taxon>
        <taxon>Vertebrata</taxon>
        <taxon>Euteleostomi</taxon>
        <taxon>Mammalia</taxon>
        <taxon>Eutheria</taxon>
        <taxon>Euarchontoglires</taxon>
        <taxon>Glires</taxon>
        <taxon>Rodentia</taxon>
        <taxon>Myomorpha</taxon>
        <taxon>Muroidea</taxon>
        <taxon>Cricetidae</taxon>
        <taxon>Cricetinae</taxon>
        <taxon>Cricetulus</taxon>
    </lineage>
</organism>
<feature type="compositionally biased region" description="Polar residues" evidence="1">
    <location>
        <begin position="36"/>
        <end position="49"/>
    </location>
</feature>
<dbReference type="InParanoid" id="G3HCQ9"/>
<dbReference type="eggNOG" id="ENOG502QTX8">
    <property type="taxonomic scope" value="Eukaryota"/>
</dbReference>
<accession>G3HCQ9</accession>
<dbReference type="Proteomes" id="UP000001075">
    <property type="component" value="Unassembled WGS sequence"/>
</dbReference>
<gene>
    <name evidence="2" type="ORF">I79_008273</name>
</gene>